<reference evidence="1 2" key="1">
    <citation type="submission" date="2018-09" db="EMBL/GenBank/DDBJ databases">
        <title>Genomic investigation of the strawberry pathogen Phytophthora fragariae indicates pathogenicity is determined by transcriptional variation in three key races.</title>
        <authorList>
            <person name="Adams T.M."/>
            <person name="Armitage A.D."/>
            <person name="Sobczyk M.K."/>
            <person name="Bates H.J."/>
            <person name="Dunwell J.M."/>
            <person name="Nellist C.F."/>
            <person name="Harrison R.J."/>
        </authorList>
    </citation>
    <scope>NUCLEOTIDE SEQUENCE [LARGE SCALE GENOMIC DNA]</scope>
    <source>
        <strain evidence="1 2">NOV-77</strain>
    </source>
</reference>
<accession>A0A6G0SD59</accession>
<dbReference type="AlphaFoldDB" id="A0A6G0SD59"/>
<organism evidence="1 2">
    <name type="scientific">Phytophthora fragariae</name>
    <dbReference type="NCBI Taxonomy" id="53985"/>
    <lineage>
        <taxon>Eukaryota</taxon>
        <taxon>Sar</taxon>
        <taxon>Stramenopiles</taxon>
        <taxon>Oomycota</taxon>
        <taxon>Peronosporomycetes</taxon>
        <taxon>Peronosporales</taxon>
        <taxon>Peronosporaceae</taxon>
        <taxon>Phytophthora</taxon>
    </lineage>
</organism>
<evidence type="ECO:0000313" key="2">
    <source>
        <dbReference type="Proteomes" id="UP000486351"/>
    </source>
</evidence>
<gene>
    <name evidence="1" type="ORF">PF008_g4382</name>
</gene>
<protein>
    <submittedName>
        <fullName evidence="1">Uncharacterized protein</fullName>
    </submittedName>
</protein>
<evidence type="ECO:0000313" key="1">
    <source>
        <dbReference type="EMBL" id="KAE9354758.1"/>
    </source>
</evidence>
<comment type="caution">
    <text evidence="1">The sequence shown here is derived from an EMBL/GenBank/DDBJ whole genome shotgun (WGS) entry which is preliminary data.</text>
</comment>
<sequence length="78" mass="8654">MSLSAFVLTNTQKARTTAISAFKRMLELEDVILEFVQASILMDASDKRLTATMDRLGYYLATNEGKNGKLARNTASSY</sequence>
<name>A0A6G0SD59_9STRA</name>
<dbReference type="EMBL" id="QXFY01000148">
    <property type="protein sequence ID" value="KAE9354758.1"/>
    <property type="molecule type" value="Genomic_DNA"/>
</dbReference>
<dbReference type="Proteomes" id="UP000486351">
    <property type="component" value="Unassembled WGS sequence"/>
</dbReference>
<proteinExistence type="predicted"/>